<keyword evidence="3" id="KW-0902">Two-component regulatory system</keyword>
<dbReference type="InterPro" id="IPR050482">
    <property type="entry name" value="Sensor_HK_TwoCompSys"/>
</dbReference>
<dbReference type="InterPro" id="IPR011712">
    <property type="entry name" value="Sig_transdc_His_kin_sub3_dim/P"/>
</dbReference>
<comment type="caution">
    <text evidence="6">The sequence shown here is derived from an EMBL/GenBank/DDBJ whole genome shotgun (WGS) entry which is preliminary data.</text>
</comment>
<dbReference type="GO" id="GO:0016020">
    <property type="term" value="C:membrane"/>
    <property type="evidence" value="ECO:0007669"/>
    <property type="project" value="InterPro"/>
</dbReference>
<protein>
    <submittedName>
        <fullName evidence="6">Sensor histidine kinase</fullName>
    </submittedName>
</protein>
<dbReference type="Proteomes" id="UP000468687">
    <property type="component" value="Unassembled WGS sequence"/>
</dbReference>
<feature type="transmembrane region" description="Helical" evidence="4">
    <location>
        <begin position="98"/>
        <end position="120"/>
    </location>
</feature>
<dbReference type="Pfam" id="PF02518">
    <property type="entry name" value="HATPase_c"/>
    <property type="match status" value="1"/>
</dbReference>
<feature type="transmembrane region" description="Helical" evidence="4">
    <location>
        <begin position="32"/>
        <end position="51"/>
    </location>
</feature>
<feature type="transmembrane region" description="Helical" evidence="4">
    <location>
        <begin position="7"/>
        <end position="26"/>
    </location>
</feature>
<reference evidence="6 7" key="1">
    <citation type="journal article" date="2014" name="Int. J. Syst. Evol. Microbiol.">
        <title>Nocardioides zeae sp. nov., isolated from the stem of Zea mays.</title>
        <authorList>
            <person name="Glaeser S.P."/>
            <person name="McInroy J.A."/>
            <person name="Busse H.J."/>
            <person name="Kampfer P."/>
        </authorList>
    </citation>
    <scope>NUCLEOTIDE SEQUENCE [LARGE SCALE GENOMIC DNA]</scope>
    <source>
        <strain evidence="6 7">JCM 30728</strain>
    </source>
</reference>
<dbReference type="SMART" id="SM00387">
    <property type="entry name" value="HATPase_c"/>
    <property type="match status" value="1"/>
</dbReference>
<evidence type="ECO:0000259" key="5">
    <source>
        <dbReference type="SMART" id="SM00387"/>
    </source>
</evidence>
<keyword evidence="4" id="KW-0472">Membrane</keyword>
<feature type="transmembrane region" description="Helical" evidence="4">
    <location>
        <begin position="58"/>
        <end position="78"/>
    </location>
</feature>
<keyword evidence="4" id="KW-1133">Transmembrane helix</keyword>
<feature type="domain" description="Histidine kinase/HSP90-like ATPase" evidence="5">
    <location>
        <begin position="424"/>
        <end position="514"/>
    </location>
</feature>
<evidence type="ECO:0000256" key="3">
    <source>
        <dbReference type="ARBA" id="ARBA00023012"/>
    </source>
</evidence>
<proteinExistence type="predicted"/>
<dbReference type="GO" id="GO:0000155">
    <property type="term" value="F:phosphorelay sensor kinase activity"/>
    <property type="evidence" value="ECO:0007669"/>
    <property type="project" value="InterPro"/>
</dbReference>
<dbReference type="RefSeq" id="WP_163773216.1">
    <property type="nucleotide sequence ID" value="NZ_JAAGXA010000011.1"/>
</dbReference>
<keyword evidence="7" id="KW-1185">Reference proteome</keyword>
<keyword evidence="2 6" id="KW-0418">Kinase</keyword>
<dbReference type="PANTHER" id="PTHR24421">
    <property type="entry name" value="NITRATE/NITRITE SENSOR PROTEIN NARX-RELATED"/>
    <property type="match status" value="1"/>
</dbReference>
<dbReference type="InterPro" id="IPR036890">
    <property type="entry name" value="HATPase_C_sf"/>
</dbReference>
<dbReference type="Gene3D" id="3.30.565.10">
    <property type="entry name" value="Histidine kinase-like ATPase, C-terminal domain"/>
    <property type="match status" value="1"/>
</dbReference>
<evidence type="ECO:0000256" key="1">
    <source>
        <dbReference type="ARBA" id="ARBA00022679"/>
    </source>
</evidence>
<feature type="transmembrane region" description="Helical" evidence="4">
    <location>
        <begin position="132"/>
        <end position="151"/>
    </location>
</feature>
<keyword evidence="4" id="KW-0812">Transmembrane</keyword>
<dbReference type="Pfam" id="PF07730">
    <property type="entry name" value="HisKA_3"/>
    <property type="match status" value="1"/>
</dbReference>
<sequence length="526" mass="55116">MVRPFEIGAVARILGLCAVAGPALWLRDSTSLVVVLLFAIVWLVATTLSAFRWMPPRVLAVAEAVASAAICGFAVVQADAVPVLALAIPPFLGGLGRGIRGAAGLILVEIAVLGVVLLQLEARPEADVAGQLVAALVVGLGVGLVGAYVRFNQSRQAELTPYRDAIGLLQQLLDLTDVLDAGLDPQSIGARLLSNLQDDIPAVRASLWLRDDRGLTPVPTGSLLESSQHGSRVEADLPEALVAALAQGRPVLRGSSFAVPLASIGGRTILVEGELSPSLAVGRRGLVQRLETASGRLVGLTTQLDTALVFAEVNAAATRNERHRLAREMHDGVAQDIASMGYLVDAMAGGPLPDDLRPQVELLRGTISRVVGEVRASVTALRMDVDANQSLGEAISGLARRLSESSGLSIRCTVDERTARLRPDVEAELLRVAQEAMTNAVKHAGASEIDVECLVDAPRARIVVRDNGTGLGPGREDSHGMAIMRERAQLVGASLSVDTSALGTVVYVALGARRPGTRPPTDGGRR</sequence>
<keyword evidence="1" id="KW-0808">Transferase</keyword>
<organism evidence="6 7">
    <name type="scientific">Nocardioides zeae</name>
    <dbReference type="NCBI Taxonomy" id="1457234"/>
    <lineage>
        <taxon>Bacteria</taxon>
        <taxon>Bacillati</taxon>
        <taxon>Actinomycetota</taxon>
        <taxon>Actinomycetes</taxon>
        <taxon>Propionibacteriales</taxon>
        <taxon>Nocardioidaceae</taxon>
        <taxon>Nocardioides</taxon>
    </lineage>
</organism>
<dbReference type="GO" id="GO:0046983">
    <property type="term" value="F:protein dimerization activity"/>
    <property type="evidence" value="ECO:0007669"/>
    <property type="project" value="InterPro"/>
</dbReference>
<evidence type="ECO:0000256" key="2">
    <source>
        <dbReference type="ARBA" id="ARBA00022777"/>
    </source>
</evidence>
<evidence type="ECO:0000256" key="4">
    <source>
        <dbReference type="SAM" id="Phobius"/>
    </source>
</evidence>
<dbReference type="InterPro" id="IPR003594">
    <property type="entry name" value="HATPase_dom"/>
</dbReference>
<name>A0A6P0HLT1_9ACTN</name>
<dbReference type="AlphaFoldDB" id="A0A6P0HLT1"/>
<dbReference type="SUPFAM" id="SSF55874">
    <property type="entry name" value="ATPase domain of HSP90 chaperone/DNA topoisomerase II/histidine kinase"/>
    <property type="match status" value="1"/>
</dbReference>
<accession>A0A6P0HLT1</accession>
<evidence type="ECO:0000313" key="7">
    <source>
        <dbReference type="Proteomes" id="UP000468687"/>
    </source>
</evidence>
<dbReference type="CDD" id="cd16917">
    <property type="entry name" value="HATPase_UhpB-NarQ-NarX-like"/>
    <property type="match status" value="1"/>
</dbReference>
<dbReference type="EMBL" id="JAAGXA010000011">
    <property type="protein sequence ID" value="NEN79669.1"/>
    <property type="molecule type" value="Genomic_DNA"/>
</dbReference>
<gene>
    <name evidence="6" type="ORF">G3T38_15445</name>
</gene>
<dbReference type="Gene3D" id="1.20.5.1930">
    <property type="match status" value="1"/>
</dbReference>
<evidence type="ECO:0000313" key="6">
    <source>
        <dbReference type="EMBL" id="NEN79669.1"/>
    </source>
</evidence>